<name>A0A6G0VQ27_APHCR</name>
<comment type="caution">
    <text evidence="1">The sequence shown here is derived from an EMBL/GenBank/DDBJ whole genome shotgun (WGS) entry which is preliminary data.</text>
</comment>
<dbReference type="Proteomes" id="UP000478052">
    <property type="component" value="Unassembled WGS sequence"/>
</dbReference>
<reference evidence="1 2" key="1">
    <citation type="submission" date="2019-08" db="EMBL/GenBank/DDBJ databases">
        <title>Whole genome of Aphis craccivora.</title>
        <authorList>
            <person name="Voronova N.V."/>
            <person name="Shulinski R.S."/>
            <person name="Bandarenka Y.V."/>
            <person name="Zhorov D.G."/>
            <person name="Warner D."/>
        </authorList>
    </citation>
    <scope>NUCLEOTIDE SEQUENCE [LARGE SCALE GENOMIC DNA]</scope>
    <source>
        <strain evidence="1">180601</strain>
        <tissue evidence="1">Whole Body</tissue>
    </source>
</reference>
<organism evidence="1 2">
    <name type="scientific">Aphis craccivora</name>
    <name type="common">Cowpea aphid</name>
    <dbReference type="NCBI Taxonomy" id="307492"/>
    <lineage>
        <taxon>Eukaryota</taxon>
        <taxon>Metazoa</taxon>
        <taxon>Ecdysozoa</taxon>
        <taxon>Arthropoda</taxon>
        <taxon>Hexapoda</taxon>
        <taxon>Insecta</taxon>
        <taxon>Pterygota</taxon>
        <taxon>Neoptera</taxon>
        <taxon>Paraneoptera</taxon>
        <taxon>Hemiptera</taxon>
        <taxon>Sternorrhyncha</taxon>
        <taxon>Aphidomorpha</taxon>
        <taxon>Aphidoidea</taxon>
        <taxon>Aphididae</taxon>
        <taxon>Aphidini</taxon>
        <taxon>Aphis</taxon>
        <taxon>Aphis</taxon>
    </lineage>
</organism>
<dbReference type="OrthoDB" id="6585512at2759"/>
<accession>A0A6G0VQ27</accession>
<dbReference type="EMBL" id="VUJU01013237">
    <property type="protein sequence ID" value="KAF0705460.1"/>
    <property type="molecule type" value="Genomic_DNA"/>
</dbReference>
<evidence type="ECO:0000313" key="1">
    <source>
        <dbReference type="EMBL" id="KAF0705460.1"/>
    </source>
</evidence>
<protein>
    <submittedName>
        <fullName evidence="1">MULE domain-containing protein</fullName>
    </submittedName>
</protein>
<keyword evidence="2" id="KW-1185">Reference proteome</keyword>
<dbReference type="AlphaFoldDB" id="A0A6G0VQ27"/>
<proteinExistence type="predicted"/>
<evidence type="ECO:0000313" key="2">
    <source>
        <dbReference type="Proteomes" id="UP000478052"/>
    </source>
</evidence>
<sequence>MENENFSLFCSKIDALAILPIDDVPAGMDYIKSIMPDEARELVNYFDQTYISGINRPIGISRPGKKTKFRNITPIFPPATWNVHETTIKNLERTNNRTEGFNHRFSKLVSYNHPSIWTLIKKIRLKIDSDSTKITQFDIGNLQPKKKKIYI</sequence>
<gene>
    <name evidence="1" type="ORF">FWK35_00034174</name>
</gene>